<dbReference type="GO" id="GO:0005737">
    <property type="term" value="C:cytoplasm"/>
    <property type="evidence" value="ECO:0007669"/>
    <property type="project" value="TreeGrafter"/>
</dbReference>
<comment type="similarity">
    <text evidence="1">Belongs to the FGGY kinase family.</text>
</comment>
<feature type="domain" description="Carbohydrate kinase FGGY C-terminal" evidence="6">
    <location>
        <begin position="286"/>
        <end position="494"/>
    </location>
</feature>
<dbReference type="Gene3D" id="3.30.420.40">
    <property type="match status" value="1"/>
</dbReference>
<dbReference type="FunFam" id="3.30.420.40:FF:000101">
    <property type="entry name" value="FGGY carbohydrate kinase domain-containing protein"/>
    <property type="match status" value="1"/>
</dbReference>
<dbReference type="InterPro" id="IPR000577">
    <property type="entry name" value="Carb_kinase_FGGY"/>
</dbReference>
<evidence type="ECO:0000256" key="4">
    <source>
        <dbReference type="ARBA" id="ARBA00074355"/>
    </source>
</evidence>
<name>A0AAE0ZYG4_9GAST</name>
<evidence type="ECO:0000259" key="5">
    <source>
        <dbReference type="Pfam" id="PF00370"/>
    </source>
</evidence>
<keyword evidence="3" id="KW-0418">Kinase</keyword>
<proteinExistence type="inferred from homology"/>
<dbReference type="CDD" id="cd07782">
    <property type="entry name" value="ASKHA_NBD_FGGY_D-RBK"/>
    <property type="match status" value="1"/>
</dbReference>
<feature type="domain" description="Carbohydrate kinase FGGY N-terminal" evidence="5">
    <location>
        <begin position="5"/>
        <end position="266"/>
    </location>
</feature>
<dbReference type="AlphaFoldDB" id="A0AAE0ZYG4"/>
<dbReference type="GO" id="GO:0019321">
    <property type="term" value="P:pentose metabolic process"/>
    <property type="evidence" value="ECO:0007669"/>
    <property type="project" value="TreeGrafter"/>
</dbReference>
<dbReference type="SUPFAM" id="SSF53067">
    <property type="entry name" value="Actin-like ATPase domain"/>
    <property type="match status" value="2"/>
</dbReference>
<organism evidence="7 8">
    <name type="scientific">Elysia crispata</name>
    <name type="common">lettuce slug</name>
    <dbReference type="NCBI Taxonomy" id="231223"/>
    <lineage>
        <taxon>Eukaryota</taxon>
        <taxon>Metazoa</taxon>
        <taxon>Spiralia</taxon>
        <taxon>Lophotrochozoa</taxon>
        <taxon>Mollusca</taxon>
        <taxon>Gastropoda</taxon>
        <taxon>Heterobranchia</taxon>
        <taxon>Euthyneura</taxon>
        <taxon>Panpulmonata</taxon>
        <taxon>Sacoglossa</taxon>
        <taxon>Placobranchoidea</taxon>
        <taxon>Plakobranchidae</taxon>
        <taxon>Elysia</taxon>
    </lineage>
</organism>
<dbReference type="GO" id="GO:0019150">
    <property type="term" value="F:D-ribulokinase activity"/>
    <property type="evidence" value="ECO:0007669"/>
    <property type="project" value="TreeGrafter"/>
</dbReference>
<keyword evidence="8" id="KW-1185">Reference proteome</keyword>
<dbReference type="InterPro" id="IPR018485">
    <property type="entry name" value="FGGY_C"/>
</dbReference>
<dbReference type="PANTHER" id="PTHR43435:SF4">
    <property type="entry name" value="FGGY CARBOHYDRATE KINASE DOMAIN-CONTAINING PROTEIN"/>
    <property type="match status" value="1"/>
</dbReference>
<evidence type="ECO:0000259" key="6">
    <source>
        <dbReference type="Pfam" id="PF02782"/>
    </source>
</evidence>
<evidence type="ECO:0000256" key="2">
    <source>
        <dbReference type="ARBA" id="ARBA00022679"/>
    </source>
</evidence>
<evidence type="ECO:0000256" key="1">
    <source>
        <dbReference type="ARBA" id="ARBA00009156"/>
    </source>
</evidence>
<comment type="caution">
    <text evidence="7">The sequence shown here is derived from an EMBL/GenBank/DDBJ whole genome shotgun (WGS) entry which is preliminary data.</text>
</comment>
<dbReference type="PANTHER" id="PTHR43435">
    <property type="entry name" value="RIBULOKINASE"/>
    <property type="match status" value="1"/>
</dbReference>
<dbReference type="Proteomes" id="UP001283361">
    <property type="component" value="Unassembled WGS sequence"/>
</dbReference>
<dbReference type="Gene3D" id="1.20.58.2240">
    <property type="match status" value="1"/>
</dbReference>
<dbReference type="Pfam" id="PF02782">
    <property type="entry name" value="FGGY_C"/>
    <property type="match status" value="1"/>
</dbReference>
<evidence type="ECO:0000313" key="8">
    <source>
        <dbReference type="Proteomes" id="UP001283361"/>
    </source>
</evidence>
<accession>A0AAE0ZYG4</accession>
<protein>
    <recommendedName>
        <fullName evidence="4">FGGY carbohydrate kinase domain-containing protein</fullName>
    </recommendedName>
</protein>
<dbReference type="EMBL" id="JAWDGP010003066">
    <property type="protein sequence ID" value="KAK3777603.1"/>
    <property type="molecule type" value="Genomic_DNA"/>
</dbReference>
<dbReference type="InterPro" id="IPR018484">
    <property type="entry name" value="FGGY_N"/>
</dbReference>
<dbReference type="Pfam" id="PF00370">
    <property type="entry name" value="FGGY_N"/>
    <property type="match status" value="1"/>
</dbReference>
<evidence type="ECO:0000256" key="3">
    <source>
        <dbReference type="ARBA" id="ARBA00022777"/>
    </source>
</evidence>
<dbReference type="InterPro" id="IPR043129">
    <property type="entry name" value="ATPase_NBD"/>
</dbReference>
<evidence type="ECO:0000313" key="7">
    <source>
        <dbReference type="EMBL" id="KAK3777603.1"/>
    </source>
</evidence>
<dbReference type="NCBIfam" id="TIGR01315">
    <property type="entry name" value="5C_CHO_kinase"/>
    <property type="match status" value="1"/>
</dbReference>
<dbReference type="PIRSF" id="PIRSF000538">
    <property type="entry name" value="GlpK"/>
    <property type="match status" value="1"/>
</dbReference>
<gene>
    <name evidence="7" type="ORF">RRG08_021720</name>
</gene>
<dbReference type="InterPro" id="IPR006003">
    <property type="entry name" value="FGGY_RbtK-like"/>
</dbReference>
<keyword evidence="2" id="KW-0808">Transferase</keyword>
<sequence length="548" mass="60178">MTKKYFIGVDVGTSSVRASVVNEAGECCFSSTQEIMIWNPDIDIYQQSSDNIWEGVSYTVQKSISESQILPENIKGIGFDATCSMVVLGEDFQPISVSPDGDQRQNVILWMDHRAKEEVEVINATHHRVLNSVGGTMSLEMQPPKLMWLKKNLPETWRKANHFFDLPDFLSWRATGSLTRGMCSAVCKWSYSADSQPVKGWDEDFFKLINLDDLAQDSFIKIGQHIQAPGCPLGAGLSQQAAQDLGLLPGTAVGTSLIDAHAGALGCLGCCPSDMKELPNLENCLVLIAGTSTCHIICSNRYVSIPGVWGPFLSAVIPNMWVNEGGQSSSGSLLDHVTSSHPAFTDVQRKATERGQHVFEYLNEHIERLAGKQNNHAVYLTKNFHVWPDFHGNRAPVADPNLKGMVSGLSLSATEDDLALLYLATIQALAYGTKHIVSEMEKHGHQISLVYLCGGLRKNAFYVQTHADVLGRPVVLPDAKDPVLLGAAMLGAQAYENKGSLRDVMSAMGGGGTCIQPDTSVSKFHERKYTVFLEMLKDQRKYRDLMLL</sequence>
<reference evidence="7" key="1">
    <citation type="journal article" date="2023" name="G3 (Bethesda)">
        <title>A reference genome for the long-term kleptoplast-retaining sea slug Elysia crispata morphotype clarki.</title>
        <authorList>
            <person name="Eastman K.E."/>
            <person name="Pendleton A.L."/>
            <person name="Shaikh M.A."/>
            <person name="Suttiyut T."/>
            <person name="Ogas R."/>
            <person name="Tomko P."/>
            <person name="Gavelis G."/>
            <person name="Widhalm J.R."/>
            <person name="Wisecaver J.H."/>
        </authorList>
    </citation>
    <scope>NUCLEOTIDE SEQUENCE</scope>
    <source>
        <strain evidence="7">ECLA1</strain>
    </source>
</reference>